<dbReference type="EMBL" id="MTBP01000002">
    <property type="protein sequence ID" value="POM24303.1"/>
    <property type="molecule type" value="Genomic_DNA"/>
</dbReference>
<dbReference type="SUPFAM" id="SSF53807">
    <property type="entry name" value="Helical backbone' metal receptor"/>
    <property type="match status" value="1"/>
</dbReference>
<protein>
    <submittedName>
        <fullName evidence="4">High-affinity zinc uptake system binding-protein ZnuA</fullName>
    </submittedName>
</protein>
<keyword evidence="5" id="KW-1185">Reference proteome</keyword>
<keyword evidence="2" id="KW-0813">Transport</keyword>
<dbReference type="InterPro" id="IPR050492">
    <property type="entry name" value="Bact_metal-bind_prot9"/>
</dbReference>
<evidence type="ECO:0000256" key="2">
    <source>
        <dbReference type="ARBA" id="ARBA00022448"/>
    </source>
</evidence>
<dbReference type="InterPro" id="IPR006127">
    <property type="entry name" value="ZnuA-like"/>
</dbReference>
<evidence type="ECO:0000313" key="5">
    <source>
        <dbReference type="Proteomes" id="UP000242367"/>
    </source>
</evidence>
<dbReference type="AlphaFoldDB" id="A0A2P4UGV4"/>
<dbReference type="Proteomes" id="UP000242367">
    <property type="component" value="Unassembled WGS sequence"/>
</dbReference>
<accession>A0A2P4UGV4</accession>
<evidence type="ECO:0000256" key="1">
    <source>
        <dbReference type="ARBA" id="ARBA00011028"/>
    </source>
</evidence>
<sequence length="316" mass="32896">MNAWFRPILTTIFIFVHTGGMPASRTRPAVLAAALALAAAGLTACGDGGTGGRADVLAAFYPMAFLASRVGGPDVAVSTLTRPGAEPHDLELTPKQIGHVKKARLTVYVKGLQPAVDDAVRHQAGRRALDAAALVPLLPAPEGKGTDPHLWLDPSRMAVLATAVGERLARADPAHAPAYRDRAKTLAGQLTALDTAFRTGLRRCARTTIVTAHAAFGYLAARYGLRQVPVAGVDPAAEPSPRRLADLAALVRATGATTVFTETLASPKVAAALARAAGARTAVLDPLEGIRRGSDDDYLSVMRSNLTVLRSALGCP</sequence>
<evidence type="ECO:0000313" key="4">
    <source>
        <dbReference type="EMBL" id="POM24303.1"/>
    </source>
</evidence>
<dbReference type="GO" id="GO:0030001">
    <property type="term" value="P:metal ion transport"/>
    <property type="evidence" value="ECO:0007669"/>
    <property type="project" value="InterPro"/>
</dbReference>
<organism evidence="4 5">
    <name type="scientific">Actinomadura rubteroloni</name>
    <dbReference type="NCBI Taxonomy" id="1926885"/>
    <lineage>
        <taxon>Bacteria</taxon>
        <taxon>Bacillati</taxon>
        <taxon>Actinomycetota</taxon>
        <taxon>Actinomycetes</taxon>
        <taxon>Streptosporangiales</taxon>
        <taxon>Thermomonosporaceae</taxon>
        <taxon>Actinomadura</taxon>
    </lineage>
</organism>
<evidence type="ECO:0000256" key="3">
    <source>
        <dbReference type="ARBA" id="ARBA00022729"/>
    </source>
</evidence>
<dbReference type="PANTHER" id="PTHR42953:SF3">
    <property type="entry name" value="HIGH-AFFINITY ZINC UPTAKE SYSTEM PROTEIN ZNUA"/>
    <property type="match status" value="1"/>
</dbReference>
<proteinExistence type="inferred from homology"/>
<dbReference type="PANTHER" id="PTHR42953">
    <property type="entry name" value="HIGH-AFFINITY ZINC UPTAKE SYSTEM PROTEIN ZNUA-RELATED"/>
    <property type="match status" value="1"/>
</dbReference>
<comment type="similarity">
    <text evidence="1">Belongs to the bacterial solute-binding protein 9 family.</text>
</comment>
<name>A0A2P4UGV4_9ACTN</name>
<reference evidence="4 5" key="1">
    <citation type="journal article" date="2017" name="Chemistry">
        <title>Isolation, Biosynthesis and Chemical Modifications of Rubterolones A-F: Rare Tropolone Alkaloids from Actinomadura sp. 5-2.</title>
        <authorList>
            <person name="Guo H."/>
            <person name="Benndorf R."/>
            <person name="Leichnitz D."/>
            <person name="Klassen J.L."/>
            <person name="Vollmers J."/>
            <person name="Gorls H."/>
            <person name="Steinacker M."/>
            <person name="Weigel C."/>
            <person name="Dahse H.M."/>
            <person name="Kaster A.K."/>
            <person name="de Beer Z.W."/>
            <person name="Poulsen M."/>
            <person name="Beemelmanns C."/>
        </authorList>
    </citation>
    <scope>NUCLEOTIDE SEQUENCE [LARGE SCALE GENOMIC DNA]</scope>
    <source>
        <strain evidence="4 5">5-2</strain>
    </source>
</reference>
<dbReference type="Gene3D" id="3.40.50.1980">
    <property type="entry name" value="Nitrogenase molybdenum iron protein domain"/>
    <property type="match status" value="2"/>
</dbReference>
<gene>
    <name evidence="4" type="primary">znuA</name>
    <name evidence="4" type="ORF">BTM25_29320</name>
</gene>
<keyword evidence="3" id="KW-0732">Signal</keyword>
<dbReference type="GO" id="GO:0046872">
    <property type="term" value="F:metal ion binding"/>
    <property type="evidence" value="ECO:0007669"/>
    <property type="project" value="InterPro"/>
</dbReference>
<dbReference type="Pfam" id="PF01297">
    <property type="entry name" value="ZnuA"/>
    <property type="match status" value="1"/>
</dbReference>
<comment type="caution">
    <text evidence="4">The sequence shown here is derived from an EMBL/GenBank/DDBJ whole genome shotgun (WGS) entry which is preliminary data.</text>
</comment>